<dbReference type="RefSeq" id="XP_001596586.1">
    <property type="nucleotide sequence ID" value="XM_001596536.1"/>
</dbReference>
<reference evidence="2" key="1">
    <citation type="journal article" date="2011" name="PLoS Genet.">
        <title>Genomic analysis of the necrotrophic fungal pathogens Sclerotinia sclerotiorum and Botrytis cinerea.</title>
        <authorList>
            <person name="Amselem J."/>
            <person name="Cuomo C.A."/>
            <person name="van Kan J.A."/>
            <person name="Viaud M."/>
            <person name="Benito E.P."/>
            <person name="Couloux A."/>
            <person name="Coutinho P.M."/>
            <person name="de Vries R.P."/>
            <person name="Dyer P.S."/>
            <person name="Fillinger S."/>
            <person name="Fournier E."/>
            <person name="Gout L."/>
            <person name="Hahn M."/>
            <person name="Kohn L."/>
            <person name="Lapalu N."/>
            <person name="Plummer K.M."/>
            <person name="Pradier J.M."/>
            <person name="Quevillon E."/>
            <person name="Sharon A."/>
            <person name="Simon A."/>
            <person name="ten Have A."/>
            <person name="Tudzynski B."/>
            <person name="Tudzynski P."/>
            <person name="Wincker P."/>
            <person name="Andrew M."/>
            <person name="Anthouard V."/>
            <person name="Beever R.E."/>
            <person name="Beffa R."/>
            <person name="Benoit I."/>
            <person name="Bouzid O."/>
            <person name="Brault B."/>
            <person name="Chen Z."/>
            <person name="Choquer M."/>
            <person name="Collemare J."/>
            <person name="Cotton P."/>
            <person name="Danchin E.G."/>
            <person name="Da Silva C."/>
            <person name="Gautier A."/>
            <person name="Giraud C."/>
            <person name="Giraud T."/>
            <person name="Gonzalez C."/>
            <person name="Grossetete S."/>
            <person name="Guldener U."/>
            <person name="Henrissat B."/>
            <person name="Howlett B.J."/>
            <person name="Kodira C."/>
            <person name="Kretschmer M."/>
            <person name="Lappartient A."/>
            <person name="Leroch M."/>
            <person name="Levis C."/>
            <person name="Mauceli E."/>
            <person name="Neuveglise C."/>
            <person name="Oeser B."/>
            <person name="Pearson M."/>
            <person name="Poulain J."/>
            <person name="Poussereau N."/>
            <person name="Quesneville H."/>
            <person name="Rascle C."/>
            <person name="Schumacher J."/>
            <person name="Segurens B."/>
            <person name="Sexton A."/>
            <person name="Silva E."/>
            <person name="Sirven C."/>
            <person name="Soanes D.M."/>
            <person name="Talbot N.J."/>
            <person name="Templeton M."/>
            <person name="Yandava C."/>
            <person name="Yarden O."/>
            <person name="Zeng Q."/>
            <person name="Rollins J.A."/>
            <person name="Lebrun M.H."/>
            <person name="Dickman M."/>
        </authorList>
    </citation>
    <scope>NUCLEOTIDE SEQUENCE [LARGE SCALE GENOMIC DNA]</scope>
    <source>
        <strain evidence="2">ATCC 18683 / 1980 / Ss-1</strain>
    </source>
</reference>
<dbReference type="Gene3D" id="3.20.20.300">
    <property type="entry name" value="Glycoside hydrolase, family 3, N-terminal domain"/>
    <property type="match status" value="1"/>
</dbReference>
<dbReference type="HOGENOM" id="CLU_2559672_0_0_1"/>
<evidence type="ECO:0000313" key="2">
    <source>
        <dbReference type="Proteomes" id="UP000001312"/>
    </source>
</evidence>
<organism evidence="1 2">
    <name type="scientific">Sclerotinia sclerotiorum (strain ATCC 18683 / 1980 / Ss-1)</name>
    <name type="common">White mold</name>
    <name type="synonym">Whetzelinia sclerotiorum</name>
    <dbReference type="NCBI Taxonomy" id="665079"/>
    <lineage>
        <taxon>Eukaryota</taxon>
        <taxon>Fungi</taxon>
        <taxon>Dikarya</taxon>
        <taxon>Ascomycota</taxon>
        <taxon>Pezizomycotina</taxon>
        <taxon>Leotiomycetes</taxon>
        <taxon>Helotiales</taxon>
        <taxon>Sclerotiniaceae</taxon>
        <taxon>Sclerotinia</taxon>
    </lineage>
</organism>
<gene>
    <name evidence="1" type="ORF">SS1G_02806</name>
</gene>
<evidence type="ECO:0000313" key="1">
    <source>
        <dbReference type="EMBL" id="EDN99948.1"/>
    </source>
</evidence>
<dbReference type="Proteomes" id="UP000001312">
    <property type="component" value="Unassembled WGS sequence"/>
</dbReference>
<dbReference type="GO" id="GO:0005975">
    <property type="term" value="P:carbohydrate metabolic process"/>
    <property type="evidence" value="ECO:0007669"/>
    <property type="project" value="InterPro"/>
</dbReference>
<dbReference type="InParanoid" id="A7EBX0"/>
<protein>
    <submittedName>
        <fullName evidence="1">Uncharacterized protein</fullName>
    </submittedName>
</protein>
<accession>A7EBX0</accession>
<name>A7EBX0_SCLS1</name>
<sequence>MLVEAIQSTVTLHLYLGSGDRLAAESVKGIQGVGIIASSKHLIANEQQEGYRNQEKTVPDRRRTVETILTNLDDRTLHEYYL</sequence>
<dbReference type="GeneID" id="5492870"/>
<dbReference type="InterPro" id="IPR036962">
    <property type="entry name" value="Glyco_hydro_3_N_sf"/>
</dbReference>
<dbReference type="GO" id="GO:0004553">
    <property type="term" value="F:hydrolase activity, hydrolyzing O-glycosyl compounds"/>
    <property type="evidence" value="ECO:0007669"/>
    <property type="project" value="InterPro"/>
</dbReference>
<dbReference type="KEGG" id="ssl:SS1G_02806"/>
<dbReference type="AlphaFoldDB" id="A7EBX0"/>
<proteinExistence type="predicted"/>
<dbReference type="EMBL" id="CH476623">
    <property type="protein sequence ID" value="EDN99948.1"/>
    <property type="molecule type" value="Genomic_DNA"/>
</dbReference>
<keyword evidence="2" id="KW-1185">Reference proteome</keyword>